<comment type="caution">
    <text evidence="1">The sequence shown here is derived from an EMBL/GenBank/DDBJ whole genome shotgun (WGS) entry which is preliminary data.</text>
</comment>
<protein>
    <recommendedName>
        <fullName evidence="3">DUF4404 family protein</fullName>
    </recommendedName>
</protein>
<gene>
    <name evidence="1" type="ORF">ETD85_53795</name>
</gene>
<keyword evidence="2" id="KW-1185">Reference proteome</keyword>
<evidence type="ECO:0000313" key="1">
    <source>
        <dbReference type="EMBL" id="TMR18077.1"/>
    </source>
</evidence>
<reference evidence="1 2" key="1">
    <citation type="submission" date="2019-05" db="EMBL/GenBank/DDBJ databases">
        <title>Draft genome sequence of Nonomuraea zeae DSM 100528.</title>
        <authorList>
            <person name="Saricaoglu S."/>
            <person name="Isik K."/>
        </authorList>
    </citation>
    <scope>NUCLEOTIDE SEQUENCE [LARGE SCALE GENOMIC DNA]</scope>
    <source>
        <strain evidence="1 2">DSM 100528</strain>
    </source>
</reference>
<evidence type="ECO:0008006" key="3">
    <source>
        <dbReference type="Google" id="ProtNLM"/>
    </source>
</evidence>
<dbReference type="EMBL" id="VCKX01000347">
    <property type="protein sequence ID" value="TMR18077.1"/>
    <property type="molecule type" value="Genomic_DNA"/>
</dbReference>
<dbReference type="AlphaFoldDB" id="A0A5S4G0N9"/>
<dbReference type="Proteomes" id="UP000306628">
    <property type="component" value="Unassembled WGS sequence"/>
</dbReference>
<organism evidence="1 2">
    <name type="scientific">Nonomuraea zeae</name>
    <dbReference type="NCBI Taxonomy" id="1642303"/>
    <lineage>
        <taxon>Bacteria</taxon>
        <taxon>Bacillati</taxon>
        <taxon>Actinomycetota</taxon>
        <taxon>Actinomycetes</taxon>
        <taxon>Streptosporangiales</taxon>
        <taxon>Streptosporangiaceae</taxon>
        <taxon>Nonomuraea</taxon>
    </lineage>
</organism>
<accession>A0A5S4G0N9</accession>
<evidence type="ECO:0000313" key="2">
    <source>
        <dbReference type="Proteomes" id="UP000306628"/>
    </source>
</evidence>
<dbReference type="RefSeq" id="WP_138697601.1">
    <property type="nucleotide sequence ID" value="NZ_JBHSAZ010000014.1"/>
</dbReference>
<dbReference type="OrthoDB" id="3543286at2"/>
<proteinExistence type="predicted"/>
<sequence>MGTEYGVHISGGDVSGPIAMGEHARATVYNVGGAGDTGELGRLLDRLERLLGEHEAELAEPQRAHRDAADVRQELAEAEPDRSRIMDALKRLSVRAAEVSVIVEVVSQIRDLLP</sequence>
<name>A0A5S4G0N9_9ACTN</name>